<gene>
    <name evidence="1" type="ORF">VNO77_17337</name>
</gene>
<dbReference type="AlphaFoldDB" id="A0AAN9LM99"/>
<keyword evidence="2" id="KW-1185">Reference proteome</keyword>
<dbReference type="EMBL" id="JAYMYQ010000004">
    <property type="protein sequence ID" value="KAK7336789.1"/>
    <property type="molecule type" value="Genomic_DNA"/>
</dbReference>
<sequence>MISSEWKEKKIKKIDEVTNVYSSSLIEPEMNYNSPQVHESSVLVALHVYGDFSFSLSLSYMRDNMVLDCKILSVFSQIKVHRHLRVHILGKFMGANLESLKQGSNKMLSDVNFMDMNWPTGFTPMIPYHGACNDCIALDATENL</sequence>
<evidence type="ECO:0000313" key="2">
    <source>
        <dbReference type="Proteomes" id="UP001367508"/>
    </source>
</evidence>
<dbReference type="Proteomes" id="UP001367508">
    <property type="component" value="Unassembled WGS sequence"/>
</dbReference>
<name>A0AAN9LM99_CANGL</name>
<evidence type="ECO:0000313" key="1">
    <source>
        <dbReference type="EMBL" id="KAK7336789.1"/>
    </source>
</evidence>
<protein>
    <submittedName>
        <fullName evidence="1">Uncharacterized protein</fullName>
    </submittedName>
</protein>
<proteinExistence type="predicted"/>
<comment type="caution">
    <text evidence="1">The sequence shown here is derived from an EMBL/GenBank/DDBJ whole genome shotgun (WGS) entry which is preliminary data.</text>
</comment>
<accession>A0AAN9LM99</accession>
<reference evidence="1 2" key="1">
    <citation type="submission" date="2024-01" db="EMBL/GenBank/DDBJ databases">
        <title>The genomes of 5 underutilized Papilionoideae crops provide insights into root nodulation and disease resistanc.</title>
        <authorList>
            <person name="Jiang F."/>
        </authorList>
    </citation>
    <scope>NUCLEOTIDE SEQUENCE [LARGE SCALE GENOMIC DNA]</scope>
    <source>
        <strain evidence="1">LVBAO_FW01</strain>
        <tissue evidence="1">Leaves</tissue>
    </source>
</reference>
<organism evidence="1 2">
    <name type="scientific">Canavalia gladiata</name>
    <name type="common">Sword bean</name>
    <name type="synonym">Dolichos gladiatus</name>
    <dbReference type="NCBI Taxonomy" id="3824"/>
    <lineage>
        <taxon>Eukaryota</taxon>
        <taxon>Viridiplantae</taxon>
        <taxon>Streptophyta</taxon>
        <taxon>Embryophyta</taxon>
        <taxon>Tracheophyta</taxon>
        <taxon>Spermatophyta</taxon>
        <taxon>Magnoliopsida</taxon>
        <taxon>eudicotyledons</taxon>
        <taxon>Gunneridae</taxon>
        <taxon>Pentapetalae</taxon>
        <taxon>rosids</taxon>
        <taxon>fabids</taxon>
        <taxon>Fabales</taxon>
        <taxon>Fabaceae</taxon>
        <taxon>Papilionoideae</taxon>
        <taxon>50 kb inversion clade</taxon>
        <taxon>NPAAA clade</taxon>
        <taxon>indigoferoid/millettioid clade</taxon>
        <taxon>Phaseoleae</taxon>
        <taxon>Canavalia</taxon>
    </lineage>
</organism>